<evidence type="ECO:0000313" key="2">
    <source>
        <dbReference type="EMBL" id="EAQ88563.1"/>
    </source>
</evidence>
<dbReference type="GeneID" id="4392274"/>
<dbReference type="AlphaFoldDB" id="Q2GZ64"/>
<dbReference type="HOGENOM" id="CLU_1427818_0_0_1"/>
<gene>
    <name evidence="2" type="ORF">CHGG_05182</name>
</gene>
<dbReference type="InParanoid" id="Q2GZ64"/>
<dbReference type="RefSeq" id="XP_001224396.1">
    <property type="nucleotide sequence ID" value="XM_001224395.1"/>
</dbReference>
<reference evidence="3" key="1">
    <citation type="journal article" date="2015" name="Genome Announc.">
        <title>Draft genome sequence of the cellulolytic fungus Chaetomium globosum.</title>
        <authorList>
            <person name="Cuomo C.A."/>
            <person name="Untereiner W.A."/>
            <person name="Ma L.-J."/>
            <person name="Grabherr M."/>
            <person name="Birren B.W."/>
        </authorList>
    </citation>
    <scope>NUCLEOTIDE SEQUENCE [LARGE SCALE GENOMIC DNA]</scope>
    <source>
        <strain evidence="3">ATCC 6205 / CBS 148.51 / DSM 1962 / NBRC 6347 / NRRL 1970</strain>
    </source>
</reference>
<name>Q2GZ64_CHAGB</name>
<evidence type="ECO:0000256" key="1">
    <source>
        <dbReference type="SAM" id="MobiDB-lite"/>
    </source>
</evidence>
<proteinExistence type="predicted"/>
<feature type="compositionally biased region" description="Basic and acidic residues" evidence="1">
    <location>
        <begin position="112"/>
        <end position="124"/>
    </location>
</feature>
<protein>
    <submittedName>
        <fullName evidence="2">Uncharacterized protein</fullName>
    </submittedName>
</protein>
<sequence length="190" mass="21710">MKVTRAMESILQKEDMNCEEENDNEEIPRNHKNRTIQVAAVDEASEETRGLEQAMDHKLNNKLDIINAEVLIEFRKLKDYMAEEVAKITAQLTQELPQAREELTQAHQTAARRHDESSRNHIRNEEEVKKIKDIVEAKKTPGARVLRDQLYPVKVDNVNRTVVIDHEGKILPGAAEALGEENDVQIAKLT</sequence>
<feature type="region of interest" description="Disordered" evidence="1">
    <location>
        <begin position="1"/>
        <end position="33"/>
    </location>
</feature>
<dbReference type="OrthoDB" id="5243934at2759"/>
<dbReference type="VEuPathDB" id="FungiDB:CHGG_05182"/>
<accession>Q2GZ64</accession>
<keyword evidence="3" id="KW-1185">Reference proteome</keyword>
<dbReference type="Proteomes" id="UP000001056">
    <property type="component" value="Unassembled WGS sequence"/>
</dbReference>
<dbReference type="EMBL" id="CH408032">
    <property type="protein sequence ID" value="EAQ88563.1"/>
    <property type="molecule type" value="Genomic_DNA"/>
</dbReference>
<organism evidence="2 3">
    <name type="scientific">Chaetomium globosum (strain ATCC 6205 / CBS 148.51 / DSM 1962 / NBRC 6347 / NRRL 1970)</name>
    <name type="common">Soil fungus</name>
    <dbReference type="NCBI Taxonomy" id="306901"/>
    <lineage>
        <taxon>Eukaryota</taxon>
        <taxon>Fungi</taxon>
        <taxon>Dikarya</taxon>
        <taxon>Ascomycota</taxon>
        <taxon>Pezizomycotina</taxon>
        <taxon>Sordariomycetes</taxon>
        <taxon>Sordariomycetidae</taxon>
        <taxon>Sordariales</taxon>
        <taxon>Chaetomiaceae</taxon>
        <taxon>Chaetomium</taxon>
    </lineage>
</organism>
<feature type="region of interest" description="Disordered" evidence="1">
    <location>
        <begin position="105"/>
        <end position="124"/>
    </location>
</feature>
<evidence type="ECO:0000313" key="3">
    <source>
        <dbReference type="Proteomes" id="UP000001056"/>
    </source>
</evidence>